<organism evidence="3 4">
    <name type="scientific">Fusarium pseudoanthophilum</name>
    <dbReference type="NCBI Taxonomy" id="48495"/>
    <lineage>
        <taxon>Eukaryota</taxon>
        <taxon>Fungi</taxon>
        <taxon>Dikarya</taxon>
        <taxon>Ascomycota</taxon>
        <taxon>Pezizomycotina</taxon>
        <taxon>Sordariomycetes</taxon>
        <taxon>Hypocreomycetidae</taxon>
        <taxon>Hypocreales</taxon>
        <taxon>Nectriaceae</taxon>
        <taxon>Fusarium</taxon>
        <taxon>Fusarium fujikuroi species complex</taxon>
    </lineage>
</organism>
<dbReference type="Pfam" id="PF13450">
    <property type="entry name" value="NAD_binding_8"/>
    <property type="match status" value="1"/>
</dbReference>
<comment type="caution">
    <text evidence="3">The sequence shown here is derived from an EMBL/GenBank/DDBJ whole genome shotgun (WGS) entry which is preliminary data.</text>
</comment>
<name>A0A8H5NSR9_9HYPO</name>
<dbReference type="Proteomes" id="UP000544095">
    <property type="component" value="Unassembled WGS sequence"/>
</dbReference>
<dbReference type="PANTHER" id="PTHR42877:SF7">
    <property type="entry name" value="FLAVIN-BINDING MONOOXYGENASE-RELATED"/>
    <property type="match status" value="1"/>
</dbReference>
<comment type="similarity">
    <text evidence="1">Belongs to the FAD-binding monooxygenase family.</text>
</comment>
<sequence>MVLSHSAMENGADKGTPGGMPGTAFLKRKLKIVMLGAGLSGIQFAHDVNIRMENVELDIYEKNPELGGTWYENRYPGCACDVPAHTYQFSWAPNPRWSKFYAPAPEIRQYLNDVVDKHGLRKYMHFNHRAVSAQWQERSSTWRVELETNDGFGSPVTIIRECDVLVKGLGTLNKWKFPDIEGLSTFSGRLMHTANWDEIIDLTGKRIAVIGNGASAVQCVAALQPVAKKLVNYFRTASWMIPHLFSDGAVQKDYSAEDWERFEKDPDYYLEYRRRLEKTLAGGFEALWSGSIAQAELERTTLEHMTNMIHDPRLMEALLPKFEVGCRRFTPGDHYLNAIQQNNVTVISDHIVRVSEDGIIDETGTVTQLDVIVCATGFDTSYEPRFPTTGRNGYSLSENWGKDKPTESYMGAVVAQFPNLFVFNPPIAPVIGSAIPGIEATSKYILRLLDRLQADNLKSIVVKESAQTDFNKWAQRQLRAMAFSGTCKSWCESATYIPTQQKVANVYHDSIDKNSKGKVFIPWPGTIPHYIQTTSLVRWEDFDFVWASLDNKYASLGNGVPKEGVAVESPPWLLWGAE</sequence>
<dbReference type="SUPFAM" id="SSF51905">
    <property type="entry name" value="FAD/NAD(P)-binding domain"/>
    <property type="match status" value="2"/>
</dbReference>
<gene>
    <name evidence="3" type="ORF">FPANT_11279</name>
</gene>
<evidence type="ECO:0000313" key="4">
    <source>
        <dbReference type="Proteomes" id="UP000544095"/>
    </source>
</evidence>
<evidence type="ECO:0000256" key="1">
    <source>
        <dbReference type="ARBA" id="ARBA00010139"/>
    </source>
</evidence>
<evidence type="ECO:0000313" key="3">
    <source>
        <dbReference type="EMBL" id="KAF5575603.1"/>
    </source>
</evidence>
<dbReference type="AlphaFoldDB" id="A0A8H5NSR9"/>
<keyword evidence="4" id="KW-1185">Reference proteome</keyword>
<feature type="region of interest" description="Disordered" evidence="2">
    <location>
        <begin position="1"/>
        <end position="20"/>
    </location>
</feature>
<proteinExistence type="inferred from homology"/>
<protein>
    <submittedName>
        <fullName evidence="3">Flavin-containing protein</fullName>
    </submittedName>
</protein>
<evidence type="ECO:0000256" key="2">
    <source>
        <dbReference type="SAM" id="MobiDB-lite"/>
    </source>
</evidence>
<dbReference type="InterPro" id="IPR051209">
    <property type="entry name" value="FAD-bind_Monooxygenase_sf"/>
</dbReference>
<dbReference type="EMBL" id="JAAOAR010000673">
    <property type="protein sequence ID" value="KAF5575603.1"/>
    <property type="molecule type" value="Genomic_DNA"/>
</dbReference>
<reference evidence="3 4" key="1">
    <citation type="submission" date="2020-05" db="EMBL/GenBank/DDBJ databases">
        <title>Identification and distribution of gene clusters putatively required for synthesis of sphingolipid metabolism inhibitors in phylogenetically diverse species of the filamentous fungus Fusarium.</title>
        <authorList>
            <person name="Kim H.-S."/>
            <person name="Busman M."/>
            <person name="Brown D.W."/>
            <person name="Divon H."/>
            <person name="Uhlig S."/>
            <person name="Proctor R.H."/>
        </authorList>
    </citation>
    <scope>NUCLEOTIDE SEQUENCE [LARGE SCALE GENOMIC DNA]</scope>
    <source>
        <strain evidence="3 4">NRRL 25211</strain>
    </source>
</reference>
<dbReference type="Gene3D" id="3.50.50.60">
    <property type="entry name" value="FAD/NAD(P)-binding domain"/>
    <property type="match status" value="2"/>
</dbReference>
<dbReference type="InterPro" id="IPR036188">
    <property type="entry name" value="FAD/NAD-bd_sf"/>
</dbReference>
<accession>A0A8H5NSR9</accession>
<dbReference type="PANTHER" id="PTHR42877">
    <property type="entry name" value="L-ORNITHINE N(5)-MONOOXYGENASE-RELATED"/>
    <property type="match status" value="1"/>
</dbReference>